<dbReference type="PANTHER" id="PTHR32063">
    <property type="match status" value="1"/>
</dbReference>
<evidence type="ECO:0000313" key="2">
    <source>
        <dbReference type="EMBL" id="MEL0611481.1"/>
    </source>
</evidence>
<dbReference type="PANTHER" id="PTHR32063:SF28">
    <property type="entry name" value="BLR2861 PROTEIN"/>
    <property type="match status" value="1"/>
</dbReference>
<dbReference type="EMBL" id="JBANDX010000381">
    <property type="protein sequence ID" value="MEL0611481.1"/>
    <property type="molecule type" value="Genomic_DNA"/>
</dbReference>
<keyword evidence="3" id="KW-1185">Reference proteome</keyword>
<dbReference type="Gene3D" id="1.20.1640.10">
    <property type="entry name" value="Multidrug efflux transporter AcrB transmembrane domain"/>
    <property type="match status" value="1"/>
</dbReference>
<feature type="transmembrane region" description="Helical" evidence="1">
    <location>
        <begin position="7"/>
        <end position="40"/>
    </location>
</feature>
<keyword evidence="1" id="KW-1133">Transmembrane helix</keyword>
<accession>A0ABU9FZ21</accession>
<gene>
    <name evidence="2" type="ORF">V8Z71_24935</name>
</gene>
<feature type="transmembrane region" description="Helical" evidence="1">
    <location>
        <begin position="46"/>
        <end position="64"/>
    </location>
</feature>
<organism evidence="2 3">
    <name type="scientific">Vibrio echinoideorum</name>
    <dbReference type="NCBI Taxonomy" id="2100116"/>
    <lineage>
        <taxon>Bacteria</taxon>
        <taxon>Pseudomonadati</taxon>
        <taxon>Pseudomonadota</taxon>
        <taxon>Gammaproteobacteria</taxon>
        <taxon>Vibrionales</taxon>
        <taxon>Vibrionaceae</taxon>
        <taxon>Vibrio</taxon>
    </lineage>
</organism>
<proteinExistence type="predicted"/>
<dbReference type="RefSeq" id="WP_341636283.1">
    <property type="nucleotide sequence ID" value="NZ_JBANDX010000381.1"/>
</dbReference>
<evidence type="ECO:0000313" key="3">
    <source>
        <dbReference type="Proteomes" id="UP001377160"/>
    </source>
</evidence>
<protein>
    <submittedName>
        <fullName evidence="2">Efflux RND transporter permease subunit</fullName>
    </submittedName>
</protein>
<dbReference type="SUPFAM" id="SSF82866">
    <property type="entry name" value="Multidrug efflux transporter AcrB transmembrane domain"/>
    <property type="match status" value="1"/>
</dbReference>
<dbReference type="Pfam" id="PF00873">
    <property type="entry name" value="ACR_tran"/>
    <property type="match status" value="1"/>
</dbReference>
<sequence length="69" mass="7405">KTIIEAALIVLIVITLFLGSFRAVLIPIVTIPLCLIGVAMVMQAMGFSWNLITLLAMVQAIGLVEDHAN</sequence>
<feature type="non-terminal residue" evidence="2">
    <location>
        <position position="69"/>
    </location>
</feature>
<evidence type="ECO:0000256" key="1">
    <source>
        <dbReference type="SAM" id="Phobius"/>
    </source>
</evidence>
<keyword evidence="1" id="KW-0472">Membrane</keyword>
<dbReference type="InterPro" id="IPR001036">
    <property type="entry name" value="Acrflvin-R"/>
</dbReference>
<feature type="non-terminal residue" evidence="2">
    <location>
        <position position="1"/>
    </location>
</feature>
<comment type="caution">
    <text evidence="2">The sequence shown here is derived from an EMBL/GenBank/DDBJ whole genome shotgun (WGS) entry which is preliminary data.</text>
</comment>
<name>A0ABU9FZ21_9VIBR</name>
<dbReference type="Proteomes" id="UP001377160">
    <property type="component" value="Unassembled WGS sequence"/>
</dbReference>
<reference evidence="2 3" key="1">
    <citation type="submission" date="2024-02" db="EMBL/GenBank/DDBJ databases">
        <title>Bacteria isolated from the canopy kelp, Nereocystis luetkeana.</title>
        <authorList>
            <person name="Pfister C.A."/>
            <person name="Younker I.T."/>
            <person name="Light S.H."/>
        </authorList>
    </citation>
    <scope>NUCLEOTIDE SEQUENCE [LARGE SCALE GENOMIC DNA]</scope>
    <source>
        <strain evidence="2 3">TI.1.15</strain>
    </source>
</reference>
<keyword evidence="1" id="KW-0812">Transmembrane</keyword>